<evidence type="ECO:0000313" key="3">
    <source>
        <dbReference type="Proteomes" id="UP000594262"/>
    </source>
</evidence>
<feature type="domain" description="Protein kinase" evidence="1">
    <location>
        <begin position="224"/>
        <end position="470"/>
    </location>
</feature>
<dbReference type="AlphaFoldDB" id="A0A7M5UF32"/>
<dbReference type="GO" id="GO:0005524">
    <property type="term" value="F:ATP binding"/>
    <property type="evidence" value="ECO:0007669"/>
    <property type="project" value="InterPro"/>
</dbReference>
<dbReference type="RefSeq" id="XP_066931327.1">
    <property type="nucleotide sequence ID" value="XM_067075226.1"/>
</dbReference>
<accession>A0A7M5UF32</accession>
<dbReference type="GeneID" id="136819060"/>
<evidence type="ECO:0000259" key="1">
    <source>
        <dbReference type="PROSITE" id="PS50011"/>
    </source>
</evidence>
<dbReference type="SUPFAM" id="SSF56112">
    <property type="entry name" value="Protein kinase-like (PK-like)"/>
    <property type="match status" value="1"/>
</dbReference>
<dbReference type="GO" id="GO:0004672">
    <property type="term" value="F:protein kinase activity"/>
    <property type="evidence" value="ECO:0007669"/>
    <property type="project" value="InterPro"/>
</dbReference>
<reference evidence="2" key="1">
    <citation type="submission" date="2021-01" db="UniProtKB">
        <authorList>
            <consortium name="EnsemblMetazoa"/>
        </authorList>
    </citation>
    <scope>IDENTIFICATION</scope>
</reference>
<evidence type="ECO:0000313" key="2">
    <source>
        <dbReference type="EnsemblMetazoa" id="CLYHEMP009614.1"/>
    </source>
</evidence>
<proteinExistence type="predicted"/>
<dbReference type="Proteomes" id="UP000594262">
    <property type="component" value="Unplaced"/>
</dbReference>
<dbReference type="InterPro" id="IPR011009">
    <property type="entry name" value="Kinase-like_dom_sf"/>
</dbReference>
<dbReference type="EnsemblMetazoa" id="CLYHEMT009614.1">
    <property type="protein sequence ID" value="CLYHEMP009614.1"/>
    <property type="gene ID" value="CLYHEMG009614"/>
</dbReference>
<dbReference type="OrthoDB" id="4885952at2759"/>
<keyword evidence="3" id="KW-1185">Reference proteome</keyword>
<dbReference type="PROSITE" id="PS50011">
    <property type="entry name" value="PROTEIN_KINASE_DOM"/>
    <property type="match status" value="1"/>
</dbReference>
<dbReference type="Gene3D" id="1.10.510.10">
    <property type="entry name" value="Transferase(Phosphotransferase) domain 1"/>
    <property type="match status" value="1"/>
</dbReference>
<dbReference type="InterPro" id="IPR000719">
    <property type="entry name" value="Prot_kinase_dom"/>
</dbReference>
<sequence length="470" mass="54847">MILDKVHYVMKEAFCNANETSFFKKTKNRVRKSLEKELRPRPEPITNTNEKEYLDKVVNRIKKKYRLEENSDDESKTSDDISDISECHTGIESNMNQDKVQEIKLNCNIGSERIKHRSFHGKFHEIHLVREIRCLKEMVSMLRDSMKEKERQVIAEKDKQKGLIHQNKLLGYRSKELTRLKIKPYVSKRSLYIVDSAVYSDFFGYVDSTILDTSVQFVNIDDFRIPKHFYRKGIFRNVFMYTLSSGEDVVLKEVKPDFNFPEEKNLTIMSVEARISRILQTHSNITDYHGLLLWESRCFIVQSKEPNFTLKNFFDQNMVRDTASLRSILKGVGEAVIHMHRSGILNNNITKDNIALRGQTFSYSPVFLSLSLACRSESSKPLTIAQQSTYAGCYHLPRRVLEGLESPSYSSDRYSVSFIVAGLIKWLPKVDFTSYSQLDSLWRKCYRMESKITIDDFHTSILDCYLNMDL</sequence>
<name>A0A7M5UF32_9CNID</name>
<protein>
    <recommendedName>
        <fullName evidence="1">Protein kinase domain-containing protein</fullName>
    </recommendedName>
</protein>
<organism evidence="2 3">
    <name type="scientific">Clytia hemisphaerica</name>
    <dbReference type="NCBI Taxonomy" id="252671"/>
    <lineage>
        <taxon>Eukaryota</taxon>
        <taxon>Metazoa</taxon>
        <taxon>Cnidaria</taxon>
        <taxon>Hydrozoa</taxon>
        <taxon>Hydroidolina</taxon>
        <taxon>Leptothecata</taxon>
        <taxon>Obeliida</taxon>
        <taxon>Clytiidae</taxon>
        <taxon>Clytia</taxon>
    </lineage>
</organism>